<dbReference type="Pfam" id="PF00353">
    <property type="entry name" value="HemolysinCabind"/>
    <property type="match status" value="8"/>
</dbReference>
<evidence type="ECO:0000256" key="1">
    <source>
        <dbReference type="ARBA" id="ARBA00004613"/>
    </source>
</evidence>
<name>A0A0L8C071_ENSAD</name>
<sequence length="575" mass="59285">MSKIVGTDANDTLFGTDENDNIWGLGANDTLDGGLGNDFLYGGAGNDGLMSFSGYDELDGGDGDDRLELNGTGGAARGGAGIDTLVINLSGTGNRVTFNGMNRHVTFGDPAETDNHIFYRGIERLKLTTGSGNDIVEGGTGDDVISTGDGADIIGGQSLPNTHNEKSSLGADVIDAGAGNDTIIDRFGANHLSGGSGDDSITTTLSSAELDGGDGDDTLRFEDADRTDDVTVDVVNGVTSTGTAFHNFERVYAHTGSGNDTLLGGLSRDNLFGGNGADRLFGGENNDYLYGEGDDDRLEGGAGVDSLSGGEGDDHLSGGDGIDFLDGDEGNDTLFGGEGNDWLDNRYGGADMLDGGNGDDHFAVVNSNTTEITTVRAGAGDDTIFAARLTDIDGGDGHDTLEITVPDLSAAINVDAASGTSSTGLTFVNVEDFEIRVLGDHDDSLRGAAGNDIIQGGSGDDLLEGRGGNDIIYGQEGADRLIGGEGADTFHWSGFEGRHSSIDHIVDFDTQSGDVIELGGFYPGDTNIYNFDSFVAASHDTEEGVYVAFHGETEGILIEGVSLADLSADDIAFTL</sequence>
<comment type="caution">
    <text evidence="4">The sequence shown here is derived from an EMBL/GenBank/DDBJ whole genome shotgun (WGS) entry which is preliminary data.</text>
</comment>
<proteinExistence type="predicted"/>
<evidence type="ECO:0000313" key="4">
    <source>
        <dbReference type="EMBL" id="KOF20243.1"/>
    </source>
</evidence>
<reference evidence="5" key="1">
    <citation type="submission" date="2015-07" db="EMBL/GenBank/DDBJ databases">
        <title>Whole genome sequence of an Ensifer adhaerens strain isolated from a cave pool in the Wind Cave National Park.</title>
        <authorList>
            <person name="Eng W.W.H."/>
            <person name="Gan H.M."/>
            <person name="Barton H.A."/>
            <person name="Savka M.A."/>
        </authorList>
    </citation>
    <scope>NUCLEOTIDE SEQUENCE [LARGE SCALE GENOMIC DNA]</scope>
    <source>
        <strain evidence="5">SD006</strain>
    </source>
</reference>
<accession>A0A0L8C071</accession>
<dbReference type="Proteomes" id="UP000037425">
    <property type="component" value="Unassembled WGS sequence"/>
</dbReference>
<dbReference type="Gene3D" id="2.150.10.10">
    <property type="entry name" value="Serralysin-like metalloprotease, C-terminal"/>
    <property type="match status" value="4"/>
</dbReference>
<evidence type="ECO:0008006" key="6">
    <source>
        <dbReference type="Google" id="ProtNLM"/>
    </source>
</evidence>
<dbReference type="GO" id="GO:0005576">
    <property type="term" value="C:extracellular region"/>
    <property type="evidence" value="ECO:0007669"/>
    <property type="project" value="UniProtKB-SubCell"/>
</dbReference>
<evidence type="ECO:0000256" key="2">
    <source>
        <dbReference type="ARBA" id="ARBA00022525"/>
    </source>
</evidence>
<dbReference type="EMBL" id="LGAP01000003">
    <property type="protein sequence ID" value="KOF20243.1"/>
    <property type="molecule type" value="Genomic_DNA"/>
</dbReference>
<dbReference type="AlphaFoldDB" id="A0A0L8C071"/>
<gene>
    <name evidence="4" type="ORF">AC244_09305</name>
</gene>
<dbReference type="InterPro" id="IPR001343">
    <property type="entry name" value="Hemolysn_Ca-bd"/>
</dbReference>
<evidence type="ECO:0000256" key="3">
    <source>
        <dbReference type="SAM" id="MobiDB-lite"/>
    </source>
</evidence>
<keyword evidence="2" id="KW-0964">Secreted</keyword>
<dbReference type="InterPro" id="IPR050557">
    <property type="entry name" value="RTX_toxin/Mannuronan_C5-epim"/>
</dbReference>
<dbReference type="PATRIC" id="fig|106592.7.peg.4619"/>
<dbReference type="PROSITE" id="PS00330">
    <property type="entry name" value="HEMOLYSIN_CALCIUM"/>
    <property type="match status" value="4"/>
</dbReference>
<dbReference type="SUPFAM" id="SSF51120">
    <property type="entry name" value="beta-Roll"/>
    <property type="match status" value="4"/>
</dbReference>
<dbReference type="PRINTS" id="PR00313">
    <property type="entry name" value="CABNDNGRPT"/>
</dbReference>
<dbReference type="InterPro" id="IPR018511">
    <property type="entry name" value="Hemolysin-typ_Ca-bd_CS"/>
</dbReference>
<comment type="subcellular location">
    <subcellularLocation>
        <location evidence="1">Secreted</location>
    </subcellularLocation>
</comment>
<feature type="region of interest" description="Disordered" evidence="3">
    <location>
        <begin position="293"/>
        <end position="330"/>
    </location>
</feature>
<dbReference type="OrthoDB" id="8455996at2"/>
<dbReference type="GO" id="GO:0005509">
    <property type="term" value="F:calcium ion binding"/>
    <property type="evidence" value="ECO:0007669"/>
    <property type="project" value="InterPro"/>
</dbReference>
<dbReference type="PANTHER" id="PTHR38340:SF1">
    <property type="entry name" value="S-LAYER PROTEIN"/>
    <property type="match status" value="1"/>
</dbReference>
<protein>
    <recommendedName>
        <fullName evidence="6">Hemolysin type calcium-binding protein</fullName>
    </recommendedName>
</protein>
<dbReference type="PANTHER" id="PTHR38340">
    <property type="entry name" value="S-LAYER PROTEIN"/>
    <property type="match status" value="1"/>
</dbReference>
<organism evidence="4 5">
    <name type="scientific">Ensifer adhaerens</name>
    <name type="common">Sinorhizobium morelense</name>
    <dbReference type="NCBI Taxonomy" id="106592"/>
    <lineage>
        <taxon>Bacteria</taxon>
        <taxon>Pseudomonadati</taxon>
        <taxon>Pseudomonadota</taxon>
        <taxon>Alphaproteobacteria</taxon>
        <taxon>Hyphomicrobiales</taxon>
        <taxon>Rhizobiaceae</taxon>
        <taxon>Sinorhizobium/Ensifer group</taxon>
        <taxon>Ensifer</taxon>
    </lineage>
</organism>
<dbReference type="InterPro" id="IPR011049">
    <property type="entry name" value="Serralysin-like_metalloprot_C"/>
</dbReference>
<evidence type="ECO:0000313" key="5">
    <source>
        <dbReference type="Proteomes" id="UP000037425"/>
    </source>
</evidence>